<evidence type="ECO:0000256" key="2">
    <source>
        <dbReference type="ARBA" id="ARBA00022692"/>
    </source>
</evidence>
<dbReference type="Pfam" id="PF08592">
    <property type="entry name" value="Anthrone_oxy"/>
    <property type="match status" value="1"/>
</dbReference>
<evidence type="ECO:0000313" key="7">
    <source>
        <dbReference type="EMBL" id="KAK4501933.1"/>
    </source>
</evidence>
<gene>
    <name evidence="7" type="ORF">PRZ48_007743</name>
</gene>
<dbReference type="PANTHER" id="PTHR35042:SF1">
    <property type="entry name" value="DUF1772-DOMAIN-CONTAINING PROTEIN"/>
    <property type="match status" value="1"/>
</dbReference>
<evidence type="ECO:0000256" key="6">
    <source>
        <dbReference type="SAM" id="Phobius"/>
    </source>
</evidence>
<keyword evidence="3 6" id="KW-1133">Transmembrane helix</keyword>
<comment type="similarity">
    <text evidence="5">Belongs to the anthrone oxygenase family.</text>
</comment>
<proteinExistence type="inferred from homology"/>
<evidence type="ECO:0000256" key="5">
    <source>
        <dbReference type="ARBA" id="ARBA00034313"/>
    </source>
</evidence>
<evidence type="ECO:0000256" key="1">
    <source>
        <dbReference type="ARBA" id="ARBA00004141"/>
    </source>
</evidence>
<sequence length="156" mass="16549">MDSTQAAKLIAIPAALIVSGYQLALSQNSLPIILNEAASISTPIFKQVYNRGAVIAVPGALAASTAFGYLAYTTRNNTHRRLFTTGAILTFGVLPFTRLVMYSGIERLIEISGSAAVQERSGAEVTKLLKAWTVQNWVRAGMMLTAGVAGLATTFV</sequence>
<organism evidence="7 8">
    <name type="scientific">Zasmidium cellare</name>
    <name type="common">Wine cellar mold</name>
    <name type="synonym">Racodium cellare</name>
    <dbReference type="NCBI Taxonomy" id="395010"/>
    <lineage>
        <taxon>Eukaryota</taxon>
        <taxon>Fungi</taxon>
        <taxon>Dikarya</taxon>
        <taxon>Ascomycota</taxon>
        <taxon>Pezizomycotina</taxon>
        <taxon>Dothideomycetes</taxon>
        <taxon>Dothideomycetidae</taxon>
        <taxon>Mycosphaerellales</taxon>
        <taxon>Mycosphaerellaceae</taxon>
        <taxon>Zasmidium</taxon>
    </lineage>
</organism>
<keyword evidence="2 6" id="KW-0812">Transmembrane</keyword>
<evidence type="ECO:0000256" key="3">
    <source>
        <dbReference type="ARBA" id="ARBA00022989"/>
    </source>
</evidence>
<dbReference type="InterPro" id="IPR013901">
    <property type="entry name" value="Anthrone_oxy"/>
</dbReference>
<accession>A0ABR0EL36</accession>
<feature type="transmembrane region" description="Helical" evidence="6">
    <location>
        <begin position="82"/>
        <end position="105"/>
    </location>
</feature>
<evidence type="ECO:0000313" key="8">
    <source>
        <dbReference type="Proteomes" id="UP001305779"/>
    </source>
</evidence>
<keyword evidence="4 6" id="KW-0472">Membrane</keyword>
<comment type="subcellular location">
    <subcellularLocation>
        <location evidence="1">Membrane</location>
        <topology evidence="1">Multi-pass membrane protein</topology>
    </subcellularLocation>
</comment>
<name>A0ABR0EL36_ZASCE</name>
<dbReference type="Proteomes" id="UP001305779">
    <property type="component" value="Unassembled WGS sequence"/>
</dbReference>
<feature type="transmembrane region" description="Helical" evidence="6">
    <location>
        <begin position="48"/>
        <end position="70"/>
    </location>
</feature>
<evidence type="ECO:0008006" key="9">
    <source>
        <dbReference type="Google" id="ProtNLM"/>
    </source>
</evidence>
<dbReference type="EMBL" id="JAXOVC010000005">
    <property type="protein sequence ID" value="KAK4501933.1"/>
    <property type="molecule type" value="Genomic_DNA"/>
</dbReference>
<keyword evidence="8" id="KW-1185">Reference proteome</keyword>
<reference evidence="7 8" key="1">
    <citation type="journal article" date="2023" name="G3 (Bethesda)">
        <title>A chromosome-level genome assembly of Zasmidium syzygii isolated from banana leaves.</title>
        <authorList>
            <person name="van Westerhoven A.C."/>
            <person name="Mehrabi R."/>
            <person name="Talebi R."/>
            <person name="Steentjes M.B.F."/>
            <person name="Corcolon B."/>
            <person name="Chong P.A."/>
            <person name="Kema G.H.J."/>
            <person name="Seidl M.F."/>
        </authorList>
    </citation>
    <scope>NUCLEOTIDE SEQUENCE [LARGE SCALE GENOMIC DNA]</scope>
    <source>
        <strain evidence="7 8">P124</strain>
    </source>
</reference>
<protein>
    <recommendedName>
        <fullName evidence="9">DUF1772-domain-containing protein</fullName>
    </recommendedName>
</protein>
<comment type="caution">
    <text evidence="7">The sequence shown here is derived from an EMBL/GenBank/DDBJ whole genome shotgun (WGS) entry which is preliminary data.</text>
</comment>
<evidence type="ECO:0000256" key="4">
    <source>
        <dbReference type="ARBA" id="ARBA00023136"/>
    </source>
</evidence>
<dbReference type="PANTHER" id="PTHR35042">
    <property type="entry name" value="ANTHRONE OXYGENASE ENCC"/>
    <property type="match status" value="1"/>
</dbReference>